<accession>A0A939IR17</accession>
<dbReference type="GO" id="GO:0005524">
    <property type="term" value="F:ATP binding"/>
    <property type="evidence" value="ECO:0007669"/>
    <property type="project" value="UniProtKB-KW"/>
</dbReference>
<dbReference type="SUPFAM" id="SSF52540">
    <property type="entry name" value="P-loop containing nucleoside triphosphate hydrolases"/>
    <property type="match status" value="1"/>
</dbReference>
<dbReference type="EMBL" id="JAEMWU010000001">
    <property type="protein sequence ID" value="MBN8205280.1"/>
    <property type="molecule type" value="Genomic_DNA"/>
</dbReference>
<dbReference type="Proteomes" id="UP000664385">
    <property type="component" value="Unassembled WGS sequence"/>
</dbReference>
<proteinExistence type="predicted"/>
<dbReference type="GO" id="GO:0005886">
    <property type="term" value="C:plasma membrane"/>
    <property type="evidence" value="ECO:0007669"/>
    <property type="project" value="TreeGrafter"/>
</dbReference>
<dbReference type="InterPro" id="IPR003593">
    <property type="entry name" value="AAA+_ATPase"/>
</dbReference>
<organism evidence="5 6">
    <name type="scientific">Microbacterium esteraromaticum</name>
    <dbReference type="NCBI Taxonomy" id="57043"/>
    <lineage>
        <taxon>Bacteria</taxon>
        <taxon>Bacillati</taxon>
        <taxon>Actinomycetota</taxon>
        <taxon>Actinomycetes</taxon>
        <taxon>Micrococcales</taxon>
        <taxon>Microbacteriaceae</taxon>
        <taxon>Microbacterium</taxon>
    </lineage>
</organism>
<dbReference type="InterPro" id="IPR027417">
    <property type="entry name" value="P-loop_NTPase"/>
</dbReference>
<dbReference type="Gene3D" id="3.40.50.300">
    <property type="entry name" value="P-loop containing nucleotide triphosphate hydrolases"/>
    <property type="match status" value="1"/>
</dbReference>
<dbReference type="PANTHER" id="PTHR24220">
    <property type="entry name" value="IMPORT ATP-BINDING PROTEIN"/>
    <property type="match status" value="1"/>
</dbReference>
<dbReference type="InterPro" id="IPR015854">
    <property type="entry name" value="ABC_transpr_LolD-like"/>
</dbReference>
<dbReference type="AlphaFoldDB" id="A0A939IR17"/>
<dbReference type="GO" id="GO:0098796">
    <property type="term" value="C:membrane protein complex"/>
    <property type="evidence" value="ECO:0007669"/>
    <property type="project" value="UniProtKB-ARBA"/>
</dbReference>
<evidence type="ECO:0000256" key="3">
    <source>
        <dbReference type="ARBA" id="ARBA00022840"/>
    </source>
</evidence>
<dbReference type="InterPro" id="IPR017911">
    <property type="entry name" value="MacB-like_ATP-bd"/>
</dbReference>
<feature type="domain" description="ABC transporter" evidence="4">
    <location>
        <begin position="12"/>
        <end position="252"/>
    </location>
</feature>
<dbReference type="Pfam" id="PF00005">
    <property type="entry name" value="ABC_tran"/>
    <property type="match status" value="1"/>
</dbReference>
<dbReference type="RefSeq" id="WP_179409044.1">
    <property type="nucleotide sequence ID" value="NZ_CP063379.1"/>
</dbReference>
<evidence type="ECO:0000256" key="1">
    <source>
        <dbReference type="ARBA" id="ARBA00022448"/>
    </source>
</evidence>
<sequence length="253" mass="26953">MQITTSELGLAARVQHLTKSYGTGDAAVRALDGVSVGIRRGQFTAIMGPSGSGKSTLMHIMAGLDSPTEGRAWIGDTEITGLGDLEMTILRRRRVGFIFQSFNLVPTLDALGNILLPFELDGRRPSAIERARIDGLIETLGLGARLTHRPHELSGGQQQRVAIVRALATAPDLVFADEPTGNLDSATGREVLQLLAMASREHGQSIAMVTHDAVAASHADRVLFLGDGRIVADHPRQSAEQISSYMLAAEVAA</sequence>
<dbReference type="InterPro" id="IPR003439">
    <property type="entry name" value="ABC_transporter-like_ATP-bd"/>
</dbReference>
<dbReference type="FunFam" id="3.40.50.300:FF:000032">
    <property type="entry name" value="Export ABC transporter ATP-binding protein"/>
    <property type="match status" value="1"/>
</dbReference>
<dbReference type="InterPro" id="IPR017871">
    <property type="entry name" value="ABC_transporter-like_CS"/>
</dbReference>
<keyword evidence="2" id="KW-0547">Nucleotide-binding</keyword>
<reference evidence="5" key="1">
    <citation type="submission" date="2020-12" db="EMBL/GenBank/DDBJ databases">
        <title>PHA producing bacteria isolated from mangrove.</title>
        <authorList>
            <person name="Zheng W."/>
            <person name="Yu S."/>
            <person name="Huang Y."/>
        </authorList>
    </citation>
    <scope>NUCLEOTIDE SEQUENCE</scope>
    <source>
        <strain evidence="5">GN8-5</strain>
    </source>
</reference>
<keyword evidence="3 5" id="KW-0067">ATP-binding</keyword>
<evidence type="ECO:0000313" key="6">
    <source>
        <dbReference type="Proteomes" id="UP000664385"/>
    </source>
</evidence>
<evidence type="ECO:0000259" key="4">
    <source>
        <dbReference type="PROSITE" id="PS50893"/>
    </source>
</evidence>
<comment type="caution">
    <text evidence="5">The sequence shown here is derived from an EMBL/GenBank/DDBJ whole genome shotgun (WGS) entry which is preliminary data.</text>
</comment>
<dbReference type="GO" id="GO:0016887">
    <property type="term" value="F:ATP hydrolysis activity"/>
    <property type="evidence" value="ECO:0007669"/>
    <property type="project" value="InterPro"/>
</dbReference>
<evidence type="ECO:0000313" key="5">
    <source>
        <dbReference type="EMBL" id="MBN8205280.1"/>
    </source>
</evidence>
<dbReference type="GO" id="GO:0022857">
    <property type="term" value="F:transmembrane transporter activity"/>
    <property type="evidence" value="ECO:0007669"/>
    <property type="project" value="TreeGrafter"/>
</dbReference>
<dbReference type="PANTHER" id="PTHR24220:SF685">
    <property type="entry name" value="ABC TRANSPORTER RELATED"/>
    <property type="match status" value="1"/>
</dbReference>
<name>A0A939IR17_9MICO</name>
<gene>
    <name evidence="5" type="ORF">JF543_04830</name>
</gene>
<dbReference type="SMART" id="SM00382">
    <property type="entry name" value="AAA"/>
    <property type="match status" value="1"/>
</dbReference>
<evidence type="ECO:0000256" key="2">
    <source>
        <dbReference type="ARBA" id="ARBA00022741"/>
    </source>
</evidence>
<dbReference type="PROSITE" id="PS00211">
    <property type="entry name" value="ABC_TRANSPORTER_1"/>
    <property type="match status" value="1"/>
</dbReference>
<protein>
    <submittedName>
        <fullName evidence="5">ABC transporter ATP-binding protein</fullName>
    </submittedName>
</protein>
<dbReference type="CDD" id="cd03255">
    <property type="entry name" value="ABC_MJ0796_LolCDE_FtsE"/>
    <property type="match status" value="1"/>
</dbReference>
<dbReference type="PROSITE" id="PS50893">
    <property type="entry name" value="ABC_TRANSPORTER_2"/>
    <property type="match status" value="1"/>
</dbReference>
<keyword evidence="1" id="KW-0813">Transport</keyword>